<dbReference type="AlphaFoldDB" id="A6TX06"/>
<dbReference type="HOGENOM" id="CLU_2646492_0_0_9"/>
<sequence>MYDKEPEINGEKYVTLTILKKRFNLLSLEIEAIRKQHNVPMVDWSYVKEGQVTGPNIRYYHMKAFEKAHEKHQKID</sequence>
<keyword evidence="2" id="KW-1185">Reference proteome</keyword>
<evidence type="ECO:0000313" key="2">
    <source>
        <dbReference type="Proteomes" id="UP000001572"/>
    </source>
</evidence>
<dbReference type="RefSeq" id="WP_012065612.1">
    <property type="nucleotide sequence ID" value="NC_009633.1"/>
</dbReference>
<protein>
    <submittedName>
        <fullName evidence="1">Uncharacterized protein</fullName>
    </submittedName>
</protein>
<accession>A6TX06</accession>
<proteinExistence type="predicted"/>
<dbReference type="Proteomes" id="UP000001572">
    <property type="component" value="Chromosome"/>
</dbReference>
<gene>
    <name evidence="1" type="ordered locus">Amet_4654</name>
</gene>
<name>A6TX06_ALKMQ</name>
<dbReference type="STRING" id="293826.Amet_4654"/>
<organism evidence="1 2">
    <name type="scientific">Alkaliphilus metalliredigens (strain QYMF)</name>
    <dbReference type="NCBI Taxonomy" id="293826"/>
    <lineage>
        <taxon>Bacteria</taxon>
        <taxon>Bacillati</taxon>
        <taxon>Bacillota</taxon>
        <taxon>Clostridia</taxon>
        <taxon>Peptostreptococcales</taxon>
        <taxon>Natronincolaceae</taxon>
        <taxon>Alkaliphilus</taxon>
    </lineage>
</organism>
<dbReference type="EMBL" id="CP000724">
    <property type="protein sequence ID" value="ABR50724.1"/>
    <property type="molecule type" value="Genomic_DNA"/>
</dbReference>
<evidence type="ECO:0000313" key="1">
    <source>
        <dbReference type="EMBL" id="ABR50724.1"/>
    </source>
</evidence>
<dbReference type="KEGG" id="amt:Amet_4654"/>
<reference evidence="2" key="1">
    <citation type="journal article" date="2016" name="Genome Announc.">
        <title>Complete genome sequence of Alkaliphilus metalliredigens strain QYMF, an alkaliphilic and metal-reducing bacterium isolated from borax-contaminated leachate ponds.</title>
        <authorList>
            <person name="Hwang C."/>
            <person name="Copeland A."/>
            <person name="Lucas S."/>
            <person name="Lapidus A."/>
            <person name="Barry K."/>
            <person name="Detter J.C."/>
            <person name="Glavina Del Rio T."/>
            <person name="Hammon N."/>
            <person name="Israni S."/>
            <person name="Dalin E."/>
            <person name="Tice H."/>
            <person name="Pitluck S."/>
            <person name="Chertkov O."/>
            <person name="Brettin T."/>
            <person name="Bruce D."/>
            <person name="Han C."/>
            <person name="Schmutz J."/>
            <person name="Larimer F."/>
            <person name="Land M.L."/>
            <person name="Hauser L."/>
            <person name="Kyrpides N."/>
            <person name="Mikhailova N."/>
            <person name="Ye Q."/>
            <person name="Zhou J."/>
            <person name="Richardson P."/>
            <person name="Fields M.W."/>
        </authorList>
    </citation>
    <scope>NUCLEOTIDE SEQUENCE [LARGE SCALE GENOMIC DNA]</scope>
    <source>
        <strain evidence="2">QYMF</strain>
    </source>
</reference>